<comment type="caution">
    <text evidence="1">The sequence shown here is derived from an EMBL/GenBank/DDBJ whole genome shotgun (WGS) entry which is preliminary data.</text>
</comment>
<keyword evidence="2" id="KW-1185">Reference proteome</keyword>
<evidence type="ECO:0000313" key="2">
    <source>
        <dbReference type="Proteomes" id="UP000183567"/>
    </source>
</evidence>
<dbReference type="AlphaFoldDB" id="A0A1J8QII8"/>
<protein>
    <submittedName>
        <fullName evidence="1">Uncharacterized protein</fullName>
    </submittedName>
</protein>
<organism evidence="1 2">
    <name type="scientific">Rhizopogon vesiculosus</name>
    <dbReference type="NCBI Taxonomy" id="180088"/>
    <lineage>
        <taxon>Eukaryota</taxon>
        <taxon>Fungi</taxon>
        <taxon>Dikarya</taxon>
        <taxon>Basidiomycota</taxon>
        <taxon>Agaricomycotina</taxon>
        <taxon>Agaricomycetes</taxon>
        <taxon>Agaricomycetidae</taxon>
        <taxon>Boletales</taxon>
        <taxon>Suillineae</taxon>
        <taxon>Rhizopogonaceae</taxon>
        <taxon>Rhizopogon</taxon>
    </lineage>
</organism>
<accession>A0A1J8QII8</accession>
<gene>
    <name evidence="1" type="ORF">AZE42_14114</name>
</gene>
<dbReference type="EMBL" id="LVVM01005019">
    <property type="protein sequence ID" value="OJA11548.1"/>
    <property type="molecule type" value="Genomic_DNA"/>
</dbReference>
<reference evidence="1 2" key="1">
    <citation type="submission" date="2016-03" db="EMBL/GenBank/DDBJ databases">
        <title>Comparative genomics of the ectomycorrhizal sister species Rhizopogon vinicolor and Rhizopogon vesiculosus (Basidiomycota: Boletales) reveals a divergence of the mating type B locus.</title>
        <authorList>
            <person name="Mujic A.B."/>
            <person name="Kuo A."/>
            <person name="Tritt A."/>
            <person name="Lipzen A."/>
            <person name="Chen C."/>
            <person name="Johnson J."/>
            <person name="Sharma A."/>
            <person name="Barry K."/>
            <person name="Grigoriev I.V."/>
            <person name="Spatafora J.W."/>
        </authorList>
    </citation>
    <scope>NUCLEOTIDE SEQUENCE [LARGE SCALE GENOMIC DNA]</scope>
    <source>
        <strain evidence="1 2">AM-OR11-056</strain>
    </source>
</reference>
<proteinExistence type="predicted"/>
<dbReference type="OrthoDB" id="2667509at2759"/>
<feature type="non-terminal residue" evidence="1">
    <location>
        <position position="64"/>
    </location>
</feature>
<name>A0A1J8QII8_9AGAM</name>
<sequence>MSIMEDKAAESKACLNEADLQCMLKLSRVSRWTFAVQMKYQCLRTEELQLIMSIMEDEAAESKA</sequence>
<evidence type="ECO:0000313" key="1">
    <source>
        <dbReference type="EMBL" id="OJA11548.1"/>
    </source>
</evidence>
<dbReference type="Proteomes" id="UP000183567">
    <property type="component" value="Unassembled WGS sequence"/>
</dbReference>